<keyword evidence="6" id="KW-1185">Reference proteome</keyword>
<organism evidence="5 6">
    <name type="scientific">Geotalea daltonii (strain DSM 22248 / JCM 15807 / FRC-32)</name>
    <name type="common">Geobacter daltonii</name>
    <dbReference type="NCBI Taxonomy" id="316067"/>
    <lineage>
        <taxon>Bacteria</taxon>
        <taxon>Pseudomonadati</taxon>
        <taxon>Thermodesulfobacteriota</taxon>
        <taxon>Desulfuromonadia</taxon>
        <taxon>Geobacterales</taxon>
        <taxon>Geobacteraceae</taxon>
        <taxon>Geotalea</taxon>
    </lineage>
</organism>
<dbReference type="OrthoDB" id="7069117at2"/>
<feature type="domain" description="Carrier" evidence="4">
    <location>
        <begin position="1"/>
        <end position="42"/>
    </location>
</feature>
<name>B9M3P4_GEODF</name>
<dbReference type="SUPFAM" id="SSF47336">
    <property type="entry name" value="ACP-like"/>
    <property type="match status" value="1"/>
</dbReference>
<keyword evidence="1" id="KW-0596">Phosphopantetheine</keyword>
<dbReference type="eggNOG" id="COG0236">
    <property type="taxonomic scope" value="Bacteria"/>
</dbReference>
<reference evidence="5 6" key="1">
    <citation type="submission" date="2009-01" db="EMBL/GenBank/DDBJ databases">
        <title>Complete sequence of Geobacter sp. FRC-32.</title>
        <authorList>
            <consortium name="US DOE Joint Genome Institute"/>
            <person name="Lucas S."/>
            <person name="Copeland A."/>
            <person name="Lapidus A."/>
            <person name="Glavina del Rio T."/>
            <person name="Dalin E."/>
            <person name="Tice H."/>
            <person name="Bruce D."/>
            <person name="Goodwin L."/>
            <person name="Pitluck S."/>
            <person name="Saunders E."/>
            <person name="Brettin T."/>
            <person name="Detter J.C."/>
            <person name="Han C."/>
            <person name="Larimer F."/>
            <person name="Land M."/>
            <person name="Hauser L."/>
            <person name="Kyrpides N."/>
            <person name="Ovchinnikova G."/>
            <person name="Kostka J."/>
            <person name="Richardson P."/>
        </authorList>
    </citation>
    <scope>NUCLEOTIDE SEQUENCE [LARGE SCALE GENOMIC DNA]</scope>
    <source>
        <strain evidence="6">DSM 22248 / JCM 15807 / FRC-32</strain>
    </source>
</reference>
<feature type="transmembrane region" description="Helical" evidence="3">
    <location>
        <begin position="138"/>
        <end position="158"/>
    </location>
</feature>
<dbReference type="EMBL" id="CP001390">
    <property type="protein sequence ID" value="ACM21465.2"/>
    <property type="molecule type" value="Genomic_DNA"/>
</dbReference>
<dbReference type="PROSITE" id="PS50075">
    <property type="entry name" value="CARRIER"/>
    <property type="match status" value="1"/>
</dbReference>
<evidence type="ECO:0000256" key="3">
    <source>
        <dbReference type="SAM" id="Phobius"/>
    </source>
</evidence>
<dbReference type="GO" id="GO:0000036">
    <property type="term" value="F:acyl carrier activity"/>
    <property type="evidence" value="ECO:0007669"/>
    <property type="project" value="TreeGrafter"/>
</dbReference>
<protein>
    <recommendedName>
        <fullName evidence="4">Carrier domain-containing protein</fullName>
    </recommendedName>
</protein>
<sequence>MGLDGVELVIAFEEQFGVSMSDAEAEKLETPRMVCDFIYSKIVTTDEKICQTQRAFYLIRRAISNTFRHNRKSITPDAPINQLFSNPPDKEKWLSLKKAVQARTWPELSRPIWLKVLIVIIPASVFFTLWLRNPINPIAGFFAIPIIGFFSAVITIYIGTSLTRPMKTTIPANIKQVKDLIPFAITSDEMKWTKEQISEHVKRIVIEIVGISESEYFEDAHFIKDFGID</sequence>
<dbReference type="PANTHER" id="PTHR20863">
    <property type="entry name" value="ACYL CARRIER PROTEIN"/>
    <property type="match status" value="1"/>
</dbReference>
<dbReference type="Gene3D" id="1.10.1200.10">
    <property type="entry name" value="ACP-like"/>
    <property type="match status" value="1"/>
</dbReference>
<feature type="transmembrane region" description="Helical" evidence="3">
    <location>
        <begin position="112"/>
        <end position="132"/>
    </location>
</feature>
<dbReference type="Proteomes" id="UP000007721">
    <property type="component" value="Chromosome"/>
</dbReference>
<accession>B9M3P4</accession>
<dbReference type="PANTHER" id="PTHR20863:SF76">
    <property type="entry name" value="CARRIER DOMAIN-CONTAINING PROTEIN"/>
    <property type="match status" value="1"/>
</dbReference>
<evidence type="ECO:0000259" key="4">
    <source>
        <dbReference type="PROSITE" id="PS50075"/>
    </source>
</evidence>
<evidence type="ECO:0000256" key="1">
    <source>
        <dbReference type="ARBA" id="ARBA00022450"/>
    </source>
</evidence>
<dbReference type="STRING" id="316067.Geob_3122"/>
<dbReference type="HOGENOM" id="CLU_1208361_0_0_7"/>
<dbReference type="KEGG" id="geo:Geob_3122"/>
<gene>
    <name evidence="5" type="ordered locus">Geob_3122</name>
</gene>
<keyword evidence="2" id="KW-0597">Phosphoprotein</keyword>
<dbReference type="InterPro" id="IPR003231">
    <property type="entry name" value="ACP"/>
</dbReference>
<keyword evidence="3" id="KW-0472">Membrane</keyword>
<dbReference type="InterPro" id="IPR036736">
    <property type="entry name" value="ACP-like_sf"/>
</dbReference>
<evidence type="ECO:0000313" key="6">
    <source>
        <dbReference type="Proteomes" id="UP000007721"/>
    </source>
</evidence>
<dbReference type="GO" id="GO:0000035">
    <property type="term" value="F:acyl binding"/>
    <property type="evidence" value="ECO:0007669"/>
    <property type="project" value="TreeGrafter"/>
</dbReference>
<dbReference type="AlphaFoldDB" id="B9M3P4"/>
<dbReference type="InterPro" id="IPR009081">
    <property type="entry name" value="PP-bd_ACP"/>
</dbReference>
<keyword evidence="3" id="KW-0812">Transmembrane</keyword>
<proteinExistence type="predicted"/>
<evidence type="ECO:0000256" key="2">
    <source>
        <dbReference type="ARBA" id="ARBA00022553"/>
    </source>
</evidence>
<evidence type="ECO:0000313" key="5">
    <source>
        <dbReference type="EMBL" id="ACM21465.2"/>
    </source>
</evidence>
<keyword evidence="3" id="KW-1133">Transmembrane helix</keyword>